<dbReference type="OrthoDB" id="6629439at2"/>
<feature type="transmembrane region" description="Helical" evidence="1">
    <location>
        <begin position="54"/>
        <end position="76"/>
    </location>
</feature>
<feature type="transmembrane region" description="Helical" evidence="1">
    <location>
        <begin position="12"/>
        <end position="33"/>
    </location>
</feature>
<evidence type="ECO:0000313" key="4">
    <source>
        <dbReference type="Proteomes" id="UP000229974"/>
    </source>
</evidence>
<dbReference type="Proteomes" id="UP000229974">
    <property type="component" value="Unassembled WGS sequence"/>
</dbReference>
<evidence type="ECO:0000313" key="5">
    <source>
        <dbReference type="Proteomes" id="UP000246375"/>
    </source>
</evidence>
<protein>
    <submittedName>
        <fullName evidence="2">Uncharacterized protein</fullName>
    </submittedName>
</protein>
<dbReference type="EMBL" id="QHMI01000017">
    <property type="protein sequence ID" value="PXB37512.1"/>
    <property type="molecule type" value="Genomic_DNA"/>
</dbReference>
<gene>
    <name evidence="2" type="ORF">B9Q30_07050</name>
    <name evidence="3" type="ORF">DL189_18795</name>
</gene>
<keyword evidence="1" id="KW-1133">Transmembrane helix</keyword>
<organism evidence="2 4">
    <name type="scientific">Enterobacter hormaechei</name>
    <dbReference type="NCBI Taxonomy" id="158836"/>
    <lineage>
        <taxon>Bacteria</taxon>
        <taxon>Pseudomonadati</taxon>
        <taxon>Pseudomonadota</taxon>
        <taxon>Gammaproteobacteria</taxon>
        <taxon>Enterobacterales</taxon>
        <taxon>Enterobacteriaceae</taxon>
        <taxon>Enterobacter</taxon>
        <taxon>Enterobacter cloacae complex</taxon>
    </lineage>
</organism>
<dbReference type="EMBL" id="NEEW01000004">
    <property type="protein sequence ID" value="PJD87211.1"/>
    <property type="molecule type" value="Genomic_DNA"/>
</dbReference>
<reference evidence="3 5" key="2">
    <citation type="submission" date="2018-05" db="EMBL/GenBank/DDBJ databases">
        <title>Evaluation of testing and processing parameters for the GenePOC Carba assay.</title>
        <authorList>
            <person name="Walsh T.R."/>
        </authorList>
    </citation>
    <scope>NUCLEOTIDE SEQUENCE [LARGE SCALE GENOMIC DNA]</scope>
    <source>
        <strain evidence="3 5">PECIMP</strain>
    </source>
</reference>
<evidence type="ECO:0000256" key="1">
    <source>
        <dbReference type="SAM" id="Phobius"/>
    </source>
</evidence>
<dbReference type="AlphaFoldDB" id="A0A2J0Q4M4"/>
<name>A0A2J0Q4M4_9ENTR</name>
<evidence type="ECO:0000313" key="2">
    <source>
        <dbReference type="EMBL" id="PJD87211.1"/>
    </source>
</evidence>
<dbReference type="RefSeq" id="WP_058656497.1">
    <property type="nucleotide sequence ID" value="NZ_FJWI01000021.1"/>
</dbReference>
<proteinExistence type="predicted"/>
<reference evidence="2 4" key="1">
    <citation type="journal article" date="2017" name="J. Antimicrob. Chemother.">
        <title>Characterization of the population structure, drug resistance mechanisms and plasmids of the community-associated Enterobacter cloacae complex in China.</title>
        <authorList>
            <person name="Zhou K."/>
            <person name="Yu W."/>
            <person name="Cao X."/>
            <person name="Shen P."/>
            <person name="Lu H."/>
            <person name="Luo Q."/>
            <person name="Rossen J.W.A."/>
            <person name="Xiao Y."/>
        </authorList>
    </citation>
    <scope>NUCLEOTIDE SEQUENCE [LARGE SCALE GENOMIC DNA]</scope>
    <source>
        <strain evidence="2 4">ECC904</strain>
    </source>
</reference>
<feature type="transmembrane region" description="Helical" evidence="1">
    <location>
        <begin position="88"/>
        <end position="106"/>
    </location>
</feature>
<dbReference type="Proteomes" id="UP000246375">
    <property type="component" value="Unassembled WGS sequence"/>
</dbReference>
<sequence>MAKKKDDGSAVILLFIVAFFVFLPFLIFGMFFYRKLKRKYSAIPNIQRVYDIGVLFKTLSASIAVIVVSAVLVLQLSALPVKFVSPEISHYIARVMFVLYPLVMIWPMKKMAERIAIEYFGIIFNDNDRTIILPADLGNMGLGDWLRLKFLSRMGEQDSIEIRKISNITREKGVNFYIHGDFGSRRINFSNKQKRDECISALQARTRVKGGRDYGY</sequence>
<comment type="caution">
    <text evidence="2">The sequence shown here is derived from an EMBL/GenBank/DDBJ whole genome shotgun (WGS) entry which is preliminary data.</text>
</comment>
<keyword evidence="1" id="KW-0472">Membrane</keyword>
<evidence type="ECO:0000313" key="3">
    <source>
        <dbReference type="EMBL" id="PXB37512.1"/>
    </source>
</evidence>
<accession>A0A2J0Q4M4</accession>
<keyword evidence="1" id="KW-0812">Transmembrane</keyword>